<comment type="caution">
    <text evidence="2">The sequence shown here is derived from an EMBL/GenBank/DDBJ whole genome shotgun (WGS) entry which is preliminary data.</text>
</comment>
<organism evidence="2 3">
    <name type="scientific">Streptomyces griseomycini</name>
    <dbReference type="NCBI Taxonomy" id="66895"/>
    <lineage>
        <taxon>Bacteria</taxon>
        <taxon>Bacillati</taxon>
        <taxon>Actinomycetota</taxon>
        <taxon>Actinomycetes</taxon>
        <taxon>Kitasatosporales</taxon>
        <taxon>Streptomycetaceae</taxon>
        <taxon>Streptomyces</taxon>
    </lineage>
</organism>
<keyword evidence="3" id="KW-1185">Reference proteome</keyword>
<evidence type="ECO:0000256" key="1">
    <source>
        <dbReference type="SAM" id="Phobius"/>
    </source>
</evidence>
<accession>A0A7W7V8N5</accession>
<gene>
    <name evidence="2" type="ORF">FHS37_005318</name>
</gene>
<name>A0A7W7V8N5_9ACTN</name>
<keyword evidence="1" id="KW-1133">Transmembrane helix</keyword>
<dbReference type="EMBL" id="JACHJI010000010">
    <property type="protein sequence ID" value="MBB4901231.1"/>
    <property type="molecule type" value="Genomic_DNA"/>
</dbReference>
<evidence type="ECO:0000313" key="3">
    <source>
        <dbReference type="Proteomes" id="UP000579523"/>
    </source>
</evidence>
<evidence type="ECO:0000313" key="2">
    <source>
        <dbReference type="EMBL" id="MBB4901231.1"/>
    </source>
</evidence>
<sequence length="58" mass="6183">MSAERAPPPTRWWTPGVIALGTFMLMLGPSVDAYALTLAIFLVAAVSPASRPGRKRVS</sequence>
<feature type="transmembrane region" description="Helical" evidence="1">
    <location>
        <begin position="12"/>
        <end position="27"/>
    </location>
</feature>
<protein>
    <submittedName>
        <fullName evidence="2">Uncharacterized protein</fullName>
    </submittedName>
</protein>
<keyword evidence="1" id="KW-0812">Transmembrane</keyword>
<proteinExistence type="predicted"/>
<reference evidence="2 3" key="1">
    <citation type="submission" date="2020-08" db="EMBL/GenBank/DDBJ databases">
        <title>Genomic Encyclopedia of Type Strains, Phase III (KMG-III): the genomes of soil and plant-associated and newly described type strains.</title>
        <authorList>
            <person name="Whitman W."/>
        </authorList>
    </citation>
    <scope>NUCLEOTIDE SEQUENCE [LARGE SCALE GENOMIC DNA]</scope>
    <source>
        <strain evidence="2 3">CECT 3273</strain>
    </source>
</reference>
<dbReference type="AlphaFoldDB" id="A0A7W7V8N5"/>
<dbReference type="RefSeq" id="WP_229889888.1">
    <property type="nucleotide sequence ID" value="NZ_BMTK01000008.1"/>
</dbReference>
<keyword evidence="1" id="KW-0472">Membrane</keyword>
<dbReference type="Proteomes" id="UP000579523">
    <property type="component" value="Unassembled WGS sequence"/>
</dbReference>